<accession>A0A248UNS9</accession>
<sequence>MGVLDAVWKSALGAAQAKCEQQLAKENIGPVTADQQLSKQYKETLIDDFVMTKGPNLRWHTSVIDRMKTCNLDNGLAARKNLAGTIAFSDDDSISTAMSLWLHRELLLVLSKSSEESLQSY</sequence>
<dbReference type="Proteomes" id="UP000215256">
    <property type="component" value="Plasmid unnamed1"/>
</dbReference>
<dbReference type="AlphaFoldDB" id="A0A248UNS9"/>
<gene>
    <name evidence="2" type="ORF">CES85_3625</name>
</gene>
<evidence type="ECO:0000313" key="3">
    <source>
        <dbReference type="Proteomes" id="UP000215256"/>
    </source>
</evidence>
<dbReference type="EMBL" id="CP022605">
    <property type="protein sequence ID" value="ASV88503.1"/>
    <property type="molecule type" value="Genomic_DNA"/>
</dbReference>
<evidence type="ECO:0000313" key="2">
    <source>
        <dbReference type="EMBL" id="ASV88503.1"/>
    </source>
</evidence>
<keyword evidence="2" id="KW-0614">Plasmid</keyword>
<dbReference type="SUPFAM" id="SSF158634">
    <property type="entry name" value="RPA2825-like"/>
    <property type="match status" value="1"/>
</dbReference>
<dbReference type="InterPro" id="IPR022016">
    <property type="entry name" value="DUF3597"/>
</dbReference>
<dbReference type="RefSeq" id="WP_157743530.1">
    <property type="nucleotide sequence ID" value="NZ_CP022605.1"/>
</dbReference>
<proteinExistence type="predicted"/>
<evidence type="ECO:0000259" key="1">
    <source>
        <dbReference type="Pfam" id="PF12200"/>
    </source>
</evidence>
<reference evidence="2 3" key="1">
    <citation type="submission" date="2017-07" db="EMBL/GenBank/DDBJ databases">
        <title>Phylogenetic study on the rhizospheric bacterium Ochrobactrum sp. A44.</title>
        <authorList>
            <person name="Krzyzanowska D.M."/>
            <person name="Ossowicki A."/>
            <person name="Rajewska M."/>
            <person name="Maciag T."/>
            <person name="Kaczynski Z."/>
            <person name="Czerwicka M."/>
            <person name="Jafra S."/>
        </authorList>
    </citation>
    <scope>NUCLEOTIDE SEQUENCE [LARGE SCALE GENOMIC DNA]</scope>
    <source>
        <strain evidence="2 3">A44</strain>
        <plasmid evidence="2 3">unnamed1</plasmid>
    </source>
</reference>
<protein>
    <recommendedName>
        <fullName evidence="1">DUF3597 domain-containing protein</fullName>
    </recommendedName>
</protein>
<name>A0A248UNS9_9HYPH</name>
<geneLocation type="plasmid" evidence="2 3">
    <name>unnamed1</name>
</geneLocation>
<organism evidence="2 3">
    <name type="scientific">Ochrobactrum quorumnocens</name>
    <dbReference type="NCBI Taxonomy" id="271865"/>
    <lineage>
        <taxon>Bacteria</taxon>
        <taxon>Pseudomonadati</taxon>
        <taxon>Pseudomonadota</taxon>
        <taxon>Alphaproteobacteria</taxon>
        <taxon>Hyphomicrobiales</taxon>
        <taxon>Brucellaceae</taxon>
        <taxon>Brucella/Ochrobactrum group</taxon>
        <taxon>Ochrobactrum</taxon>
    </lineage>
</organism>
<feature type="domain" description="DUF3597" evidence="1">
    <location>
        <begin position="20"/>
        <end position="111"/>
    </location>
</feature>
<dbReference type="Pfam" id="PF12200">
    <property type="entry name" value="DUF3597"/>
    <property type="match status" value="1"/>
</dbReference>
<dbReference type="KEGG" id="och:CES85_3625"/>